<organism evidence="1">
    <name type="scientific">marine sediment metagenome</name>
    <dbReference type="NCBI Taxonomy" id="412755"/>
    <lineage>
        <taxon>unclassified sequences</taxon>
        <taxon>metagenomes</taxon>
        <taxon>ecological metagenomes</taxon>
    </lineage>
</organism>
<sequence>MSDLRVEVPVTSLNYRETLQVPTIIRTHWLPKTLAARST</sequence>
<gene>
    <name evidence="1" type="ORF">S01H4_42259</name>
</gene>
<dbReference type="EMBL" id="BART01023193">
    <property type="protein sequence ID" value="GAH04623.1"/>
    <property type="molecule type" value="Genomic_DNA"/>
</dbReference>
<proteinExistence type="predicted"/>
<comment type="caution">
    <text evidence="1">The sequence shown here is derived from an EMBL/GenBank/DDBJ whole genome shotgun (WGS) entry which is preliminary data.</text>
</comment>
<protein>
    <submittedName>
        <fullName evidence="1">Uncharacterized protein</fullName>
    </submittedName>
</protein>
<name>X1E7J4_9ZZZZ</name>
<reference evidence="1" key="1">
    <citation type="journal article" date="2014" name="Front. Microbiol.">
        <title>High frequency of phylogenetically diverse reductive dehalogenase-homologous genes in deep subseafloor sedimentary metagenomes.</title>
        <authorList>
            <person name="Kawai M."/>
            <person name="Futagami T."/>
            <person name="Toyoda A."/>
            <person name="Takaki Y."/>
            <person name="Nishi S."/>
            <person name="Hori S."/>
            <person name="Arai W."/>
            <person name="Tsubouchi T."/>
            <person name="Morono Y."/>
            <person name="Uchiyama I."/>
            <person name="Ito T."/>
            <person name="Fujiyama A."/>
            <person name="Inagaki F."/>
            <person name="Takami H."/>
        </authorList>
    </citation>
    <scope>NUCLEOTIDE SEQUENCE</scope>
    <source>
        <strain evidence="1">Expedition CK06-06</strain>
    </source>
</reference>
<accession>X1E7J4</accession>
<dbReference type="AlphaFoldDB" id="X1E7J4"/>
<evidence type="ECO:0000313" key="1">
    <source>
        <dbReference type="EMBL" id="GAH04623.1"/>
    </source>
</evidence>